<comment type="similarity">
    <text evidence="2">Belongs to the mitochondrion-specific ribosomal protein mS23 family.</text>
</comment>
<comment type="subcellular location">
    <subcellularLocation>
        <location evidence="1">Mitochondrion</location>
    </subcellularLocation>
</comment>
<proteinExistence type="inferred from homology"/>
<keyword evidence="3 9" id="KW-0689">Ribosomal protein</keyword>
<dbReference type="Proteomes" id="UP001408356">
    <property type="component" value="Unassembled WGS sequence"/>
</dbReference>
<dbReference type="PANTHER" id="PTHR37799:SF1">
    <property type="entry name" value="SMALL RIBOSOMAL SUBUNIT PROTEIN MS23"/>
    <property type="match status" value="1"/>
</dbReference>
<evidence type="ECO:0000256" key="4">
    <source>
        <dbReference type="ARBA" id="ARBA00023128"/>
    </source>
</evidence>
<dbReference type="InterPro" id="IPR059242">
    <property type="entry name" value="mS23_dom"/>
</dbReference>
<evidence type="ECO:0000256" key="7">
    <source>
        <dbReference type="ARBA" id="ARBA00035421"/>
    </source>
</evidence>
<dbReference type="PANTHER" id="PTHR37799">
    <property type="entry name" value="37S RIBOSOMAL PROTEIN S25, MITOCHONDRIAL"/>
    <property type="match status" value="1"/>
</dbReference>
<sequence>MRGGLDSSRYGAMGSYGAVYRPVNSTEDFHEPSRIVFQSSQLLQGRGGIGNAYNGPAAAMVRSPAVRAAKPARVYQTVTTLMDHRIQPRLKVQQPVWYKVVESIPPSEILTRPLPPQHRHHDPKTSKIRKASRLFQPQQLVYEEDALRQRFYKDHPWELARPRMIIEMDGKDALRCDWSKGLRQPGIPLSGECVVQRQLWRMHNTPGMSTDEAYDLTRKEFYRLRQEEDVERRVVLEEARMVGAYFGQTYLQVGMRLEDKEHERWKKWASKEITRIRGEQQDAFAIPEEPGAETPDGDLDQLTEAVESLAR</sequence>
<evidence type="ECO:0000256" key="3">
    <source>
        <dbReference type="ARBA" id="ARBA00022980"/>
    </source>
</evidence>
<evidence type="ECO:0000313" key="10">
    <source>
        <dbReference type="Proteomes" id="UP001408356"/>
    </source>
</evidence>
<keyword evidence="10" id="KW-1185">Reference proteome</keyword>
<dbReference type="Pfam" id="PF13741">
    <property type="entry name" value="MRP-S25"/>
    <property type="match status" value="1"/>
</dbReference>
<feature type="compositionally biased region" description="Basic residues" evidence="8">
    <location>
        <begin position="117"/>
        <end position="128"/>
    </location>
</feature>
<evidence type="ECO:0000256" key="1">
    <source>
        <dbReference type="ARBA" id="ARBA00004173"/>
    </source>
</evidence>
<evidence type="ECO:0000256" key="8">
    <source>
        <dbReference type="SAM" id="MobiDB-lite"/>
    </source>
</evidence>
<accession>A0ABR2UJB9</accession>
<gene>
    <name evidence="9" type="ORF">SUNI508_11036</name>
</gene>
<dbReference type="InterPro" id="IPR016939">
    <property type="entry name" value="Ribosomal_mS23_fun"/>
</dbReference>
<name>A0ABR2UJB9_9PEZI</name>
<evidence type="ECO:0000256" key="5">
    <source>
        <dbReference type="ARBA" id="ARBA00023274"/>
    </source>
</evidence>
<reference evidence="9 10" key="1">
    <citation type="journal article" date="2024" name="J. Plant Pathol.">
        <title>Sequence and assembly of the genome of Seiridium unicorne, isolate CBS 538.82, causal agent of cypress canker disease.</title>
        <authorList>
            <person name="Scali E."/>
            <person name="Rocca G.D."/>
            <person name="Danti R."/>
            <person name="Garbelotto M."/>
            <person name="Barberini S."/>
            <person name="Baroncelli R."/>
            <person name="Emiliani G."/>
        </authorList>
    </citation>
    <scope>NUCLEOTIDE SEQUENCE [LARGE SCALE GENOMIC DNA]</scope>
    <source>
        <strain evidence="9 10">BM-138-508</strain>
    </source>
</reference>
<protein>
    <recommendedName>
        <fullName evidence="6">Small ribosomal subunit protein mS23</fullName>
    </recommendedName>
    <alternativeName>
        <fullName evidence="7">37S ribosomal protein S25, mitochondrial</fullName>
    </alternativeName>
</protein>
<evidence type="ECO:0000313" key="9">
    <source>
        <dbReference type="EMBL" id="KAK9414598.1"/>
    </source>
</evidence>
<evidence type="ECO:0000256" key="2">
    <source>
        <dbReference type="ARBA" id="ARBA00009864"/>
    </source>
</evidence>
<dbReference type="EMBL" id="JARVKF010000424">
    <property type="protein sequence ID" value="KAK9414598.1"/>
    <property type="molecule type" value="Genomic_DNA"/>
</dbReference>
<dbReference type="CDD" id="cd23701">
    <property type="entry name" value="At1g26750"/>
    <property type="match status" value="1"/>
</dbReference>
<comment type="caution">
    <text evidence="9">The sequence shown here is derived from an EMBL/GenBank/DDBJ whole genome shotgun (WGS) entry which is preliminary data.</text>
</comment>
<evidence type="ECO:0000256" key="6">
    <source>
        <dbReference type="ARBA" id="ARBA00035137"/>
    </source>
</evidence>
<keyword evidence="5" id="KW-0687">Ribonucleoprotein</keyword>
<organism evidence="9 10">
    <name type="scientific">Seiridium unicorne</name>
    <dbReference type="NCBI Taxonomy" id="138068"/>
    <lineage>
        <taxon>Eukaryota</taxon>
        <taxon>Fungi</taxon>
        <taxon>Dikarya</taxon>
        <taxon>Ascomycota</taxon>
        <taxon>Pezizomycotina</taxon>
        <taxon>Sordariomycetes</taxon>
        <taxon>Xylariomycetidae</taxon>
        <taxon>Amphisphaeriales</taxon>
        <taxon>Sporocadaceae</taxon>
        <taxon>Seiridium</taxon>
    </lineage>
</organism>
<dbReference type="GO" id="GO:0005840">
    <property type="term" value="C:ribosome"/>
    <property type="evidence" value="ECO:0007669"/>
    <property type="project" value="UniProtKB-KW"/>
</dbReference>
<keyword evidence="4" id="KW-0496">Mitochondrion</keyword>
<feature type="region of interest" description="Disordered" evidence="8">
    <location>
        <begin position="109"/>
        <end position="128"/>
    </location>
</feature>